<dbReference type="GO" id="GO:0003700">
    <property type="term" value="F:DNA-binding transcription factor activity"/>
    <property type="evidence" value="ECO:0007669"/>
    <property type="project" value="InterPro"/>
</dbReference>
<keyword evidence="1" id="KW-0805">Transcription regulation</keyword>
<dbReference type="AlphaFoldDB" id="A0AAJ5WPC4"/>
<dbReference type="Pfam" id="PF12833">
    <property type="entry name" value="HTH_18"/>
    <property type="match status" value="1"/>
</dbReference>
<dbReference type="PANTHER" id="PTHR47893:SF1">
    <property type="entry name" value="REGULATORY PROTEIN PCHR"/>
    <property type="match status" value="1"/>
</dbReference>
<dbReference type="Gene3D" id="1.10.10.60">
    <property type="entry name" value="Homeodomain-like"/>
    <property type="match status" value="2"/>
</dbReference>
<sequence length="314" mass="35706">MAYKLLGTDFEDFPTYEKGNRHFIKTPKGLLSFEQQRLREDLYIFQSHYQMSDDVSISGKGEQSLLEIRLNLSAADIHFNSQSRQQVAKAAYGNIAFLAAEDNQADIHFRKNTSYKTFDVHIPLTLLDKYAGESELLDAFLNNIHQGRSSMLANEGVPIDGELLKTIHDIRHCKFEGLTRRIFVESKVYELIALLHQGLSTIPRVKLSKPDLDSIHQAAYLIKENLGKPLTILDLAKQVGINQTKLKEGFKEVFGNTIFGYLQQIRMNEARAYLLNTDLSILQISNLVGYQHMSNFSAAFKNIYGISPLKIRGY</sequence>
<dbReference type="InterPro" id="IPR018060">
    <property type="entry name" value="HTH_AraC"/>
</dbReference>
<name>A0AAJ5WPC4_9BACT</name>
<dbReference type="InterPro" id="IPR009057">
    <property type="entry name" value="Homeodomain-like_sf"/>
</dbReference>
<dbReference type="EMBL" id="CP119311">
    <property type="protein sequence ID" value="WEK33554.1"/>
    <property type="molecule type" value="Genomic_DNA"/>
</dbReference>
<gene>
    <name evidence="5" type="ORF">P0Y53_13765</name>
</gene>
<dbReference type="SMART" id="SM00342">
    <property type="entry name" value="HTH_ARAC"/>
    <property type="match status" value="1"/>
</dbReference>
<evidence type="ECO:0000313" key="6">
    <source>
        <dbReference type="Proteomes" id="UP001220610"/>
    </source>
</evidence>
<dbReference type="SUPFAM" id="SSF46689">
    <property type="entry name" value="Homeodomain-like"/>
    <property type="match status" value="2"/>
</dbReference>
<dbReference type="Proteomes" id="UP001220610">
    <property type="component" value="Chromosome"/>
</dbReference>
<accession>A0AAJ5WPC4</accession>
<evidence type="ECO:0000259" key="4">
    <source>
        <dbReference type="SMART" id="SM00342"/>
    </source>
</evidence>
<dbReference type="PROSITE" id="PS00041">
    <property type="entry name" value="HTH_ARAC_FAMILY_1"/>
    <property type="match status" value="1"/>
</dbReference>
<protein>
    <submittedName>
        <fullName evidence="5">AraC family transcriptional regulator</fullName>
    </submittedName>
</protein>
<dbReference type="GO" id="GO:0043565">
    <property type="term" value="F:sequence-specific DNA binding"/>
    <property type="evidence" value="ECO:0007669"/>
    <property type="project" value="InterPro"/>
</dbReference>
<evidence type="ECO:0000313" key="5">
    <source>
        <dbReference type="EMBL" id="WEK33554.1"/>
    </source>
</evidence>
<organism evidence="5 6">
    <name type="scientific">Candidatus Pseudobacter hemicellulosilyticus</name>
    <dbReference type="NCBI Taxonomy" id="3121375"/>
    <lineage>
        <taxon>Bacteria</taxon>
        <taxon>Pseudomonadati</taxon>
        <taxon>Bacteroidota</taxon>
        <taxon>Chitinophagia</taxon>
        <taxon>Chitinophagales</taxon>
        <taxon>Chitinophagaceae</taxon>
        <taxon>Pseudobacter</taxon>
    </lineage>
</organism>
<evidence type="ECO:0000256" key="1">
    <source>
        <dbReference type="ARBA" id="ARBA00023015"/>
    </source>
</evidence>
<keyword evidence="3" id="KW-0804">Transcription</keyword>
<dbReference type="InterPro" id="IPR053142">
    <property type="entry name" value="PchR_regulatory_protein"/>
</dbReference>
<proteinExistence type="predicted"/>
<reference evidence="5" key="1">
    <citation type="submission" date="2023-03" db="EMBL/GenBank/DDBJ databases">
        <title>Andean soil-derived lignocellulolytic bacterial consortium as a source of novel taxa and putative plastic-active enzymes.</title>
        <authorList>
            <person name="Diaz-Garcia L."/>
            <person name="Chuvochina M."/>
            <person name="Feuerriegel G."/>
            <person name="Bunk B."/>
            <person name="Sproer C."/>
            <person name="Streit W.R."/>
            <person name="Rodriguez L.M."/>
            <person name="Overmann J."/>
            <person name="Jimenez D.J."/>
        </authorList>
    </citation>
    <scope>NUCLEOTIDE SEQUENCE</scope>
    <source>
        <strain evidence="5">MAG 7</strain>
    </source>
</reference>
<keyword evidence="2" id="KW-0238">DNA-binding</keyword>
<dbReference type="PANTHER" id="PTHR47893">
    <property type="entry name" value="REGULATORY PROTEIN PCHR"/>
    <property type="match status" value="1"/>
</dbReference>
<feature type="domain" description="HTH araC/xylS-type" evidence="4">
    <location>
        <begin position="229"/>
        <end position="312"/>
    </location>
</feature>
<evidence type="ECO:0000256" key="2">
    <source>
        <dbReference type="ARBA" id="ARBA00023125"/>
    </source>
</evidence>
<evidence type="ECO:0000256" key="3">
    <source>
        <dbReference type="ARBA" id="ARBA00023163"/>
    </source>
</evidence>
<dbReference type="InterPro" id="IPR018062">
    <property type="entry name" value="HTH_AraC-typ_CS"/>
</dbReference>